<name>A0A7Y6C2I0_9BACL</name>
<dbReference type="AlphaFoldDB" id="A0A7Y6C2I0"/>
<dbReference type="Proteomes" id="UP000526125">
    <property type="component" value="Unassembled WGS sequence"/>
</dbReference>
<proteinExistence type="predicted"/>
<dbReference type="PANTHER" id="PTHR43777">
    <property type="entry name" value="MOLYBDENUM COFACTOR CYTIDYLYLTRANSFERASE"/>
    <property type="match status" value="1"/>
</dbReference>
<dbReference type="SUPFAM" id="SSF53448">
    <property type="entry name" value="Nucleotide-diphospho-sugar transferases"/>
    <property type="match status" value="1"/>
</dbReference>
<dbReference type="InterPro" id="IPR025877">
    <property type="entry name" value="MobA-like_NTP_Trfase"/>
</dbReference>
<evidence type="ECO:0000313" key="3">
    <source>
        <dbReference type="Proteomes" id="UP000526125"/>
    </source>
</evidence>
<keyword evidence="2" id="KW-0808">Transferase</keyword>
<dbReference type="PANTHER" id="PTHR43777:SF1">
    <property type="entry name" value="MOLYBDENUM COFACTOR CYTIDYLYLTRANSFERASE"/>
    <property type="match status" value="1"/>
</dbReference>
<evidence type="ECO:0000313" key="2">
    <source>
        <dbReference type="EMBL" id="NUU78888.1"/>
    </source>
</evidence>
<keyword evidence="3" id="KW-1185">Reference proteome</keyword>
<protein>
    <submittedName>
        <fullName evidence="2">Nucleotidyltransferase family protein</fullName>
    </submittedName>
</protein>
<dbReference type="InterPro" id="IPR029044">
    <property type="entry name" value="Nucleotide-diphossugar_trans"/>
</dbReference>
<feature type="domain" description="MobA-like NTP transferase" evidence="1">
    <location>
        <begin position="5"/>
        <end position="176"/>
    </location>
</feature>
<dbReference type="Pfam" id="PF12804">
    <property type="entry name" value="NTP_transf_3"/>
    <property type="match status" value="1"/>
</dbReference>
<accession>A0A7Y6C2I0</accession>
<dbReference type="CDD" id="cd04182">
    <property type="entry name" value="GT_2_like_f"/>
    <property type="match status" value="1"/>
</dbReference>
<dbReference type="Gene3D" id="3.90.550.10">
    <property type="entry name" value="Spore Coat Polysaccharide Biosynthesis Protein SpsA, Chain A"/>
    <property type="match status" value="1"/>
</dbReference>
<dbReference type="GO" id="GO:0016779">
    <property type="term" value="F:nucleotidyltransferase activity"/>
    <property type="evidence" value="ECO:0007669"/>
    <property type="project" value="UniProtKB-ARBA"/>
</dbReference>
<organism evidence="2 3">
    <name type="scientific">Paenibacillus xylanilyticus</name>
    <dbReference type="NCBI Taxonomy" id="248903"/>
    <lineage>
        <taxon>Bacteria</taxon>
        <taxon>Bacillati</taxon>
        <taxon>Bacillota</taxon>
        <taxon>Bacilli</taxon>
        <taxon>Bacillales</taxon>
        <taxon>Paenibacillaceae</taxon>
        <taxon>Paenibacillus</taxon>
    </lineage>
</organism>
<gene>
    <name evidence="2" type="ORF">HP552_27125</name>
</gene>
<comment type="caution">
    <text evidence="2">The sequence shown here is derived from an EMBL/GenBank/DDBJ whole genome shotgun (WGS) entry which is preliminary data.</text>
</comment>
<dbReference type="RefSeq" id="WP_175398493.1">
    <property type="nucleotide sequence ID" value="NZ_JABMCB010000202.1"/>
</dbReference>
<reference evidence="2 3" key="1">
    <citation type="submission" date="2020-05" db="EMBL/GenBank/DDBJ databases">
        <title>Genome Sequencing of Type Strains.</title>
        <authorList>
            <person name="Lemaire J.F."/>
            <person name="Inderbitzin P."/>
            <person name="Gregorio O.A."/>
            <person name="Collins S.B."/>
            <person name="Wespe N."/>
            <person name="Knight-Connoni V."/>
        </authorList>
    </citation>
    <scope>NUCLEOTIDE SEQUENCE [LARGE SCALE GENOMIC DNA]</scope>
    <source>
        <strain evidence="2 3">LMG 21957</strain>
    </source>
</reference>
<sequence>MRVTGIVLAAGKSTRLGRDKLSLAMPDGRALAAWSLQAALDSELEQVICVVKPEDSLAWIPENLLNSASYSYRPGTGLRIALCTDYACGMAASLHCGIKAAMEYGMEGVMILLGDQPLLRAQDINQVSAALAASKLADYAAAADSEGSKPPVAFRSHMAGHLRSLHGDEGARKIMSNGKYTGIQVALPEFCFWDADTEPELKRIMDFVSESNLTN</sequence>
<evidence type="ECO:0000259" key="1">
    <source>
        <dbReference type="Pfam" id="PF12804"/>
    </source>
</evidence>
<dbReference type="EMBL" id="JABMCB010000202">
    <property type="protein sequence ID" value="NUU78888.1"/>
    <property type="molecule type" value="Genomic_DNA"/>
</dbReference>